<reference evidence="3" key="1">
    <citation type="submission" date="2016-09" db="EMBL/GenBank/DDBJ databases">
        <authorList>
            <person name="Guldener U."/>
        </authorList>
    </citation>
    <scope>NUCLEOTIDE SEQUENCE [LARGE SCALE GENOMIC DNA]</scope>
    <source>
        <strain evidence="3">V64-1</strain>
    </source>
</reference>
<evidence type="ECO:0000256" key="1">
    <source>
        <dbReference type="SAM" id="MobiDB-lite"/>
    </source>
</evidence>
<evidence type="ECO:0000313" key="2">
    <source>
        <dbReference type="EMBL" id="SCO78657.1"/>
    </source>
</evidence>
<feature type="compositionally biased region" description="Polar residues" evidence="1">
    <location>
        <begin position="93"/>
        <end position="105"/>
    </location>
</feature>
<dbReference type="InterPro" id="IPR029058">
    <property type="entry name" value="AB_hydrolase_fold"/>
</dbReference>
<dbReference type="VEuPathDB" id="FungiDB:FOC1_g10007857"/>
<feature type="compositionally biased region" description="Basic and acidic residues" evidence="1">
    <location>
        <begin position="106"/>
        <end position="118"/>
    </location>
</feature>
<dbReference type="VEuPathDB" id="FungiDB:FOMG_02289"/>
<accession>A0A2H3SQE0</accession>
<dbReference type="VEuPathDB" id="FungiDB:FOC4_g10003475"/>
<name>A0A2H3SQE0_FUSOX</name>
<dbReference type="VEuPathDB" id="FungiDB:FOXG_20665"/>
<dbReference type="Proteomes" id="UP000219369">
    <property type="component" value="Unassembled WGS sequence"/>
</dbReference>
<dbReference type="SUPFAM" id="SSF53474">
    <property type="entry name" value="alpha/beta-Hydrolases"/>
    <property type="match status" value="1"/>
</dbReference>
<feature type="region of interest" description="Disordered" evidence="1">
    <location>
        <begin position="93"/>
        <end position="138"/>
    </location>
</feature>
<gene>
    <name evidence="2" type="ORF">FRV6_02870</name>
</gene>
<dbReference type="VEuPathDB" id="FungiDB:FOXG_02648"/>
<dbReference type="VEuPathDB" id="FungiDB:FOIG_13607"/>
<dbReference type="VEuPathDB" id="FungiDB:FOC1_g10001930"/>
<dbReference type="VEuPathDB" id="FungiDB:HZS61_001754"/>
<dbReference type="VEuPathDB" id="FungiDB:FOIG_10005"/>
<protein>
    <submittedName>
        <fullName evidence="2">Uncharacterized protein</fullName>
    </submittedName>
</protein>
<dbReference type="EMBL" id="FMJY01000002">
    <property type="protein sequence ID" value="SCO78657.1"/>
    <property type="molecule type" value="Genomic_DNA"/>
</dbReference>
<proteinExistence type="predicted"/>
<evidence type="ECO:0000313" key="3">
    <source>
        <dbReference type="Proteomes" id="UP000219369"/>
    </source>
</evidence>
<organism evidence="2 3">
    <name type="scientific">Fusarium oxysporum</name>
    <name type="common">Fusarium vascular wilt</name>
    <dbReference type="NCBI Taxonomy" id="5507"/>
    <lineage>
        <taxon>Eukaryota</taxon>
        <taxon>Fungi</taxon>
        <taxon>Dikarya</taxon>
        <taxon>Ascomycota</taxon>
        <taxon>Pezizomycotina</taxon>
        <taxon>Sordariomycetes</taxon>
        <taxon>Hypocreomycetidae</taxon>
        <taxon>Hypocreales</taxon>
        <taxon>Nectriaceae</taxon>
        <taxon>Fusarium</taxon>
        <taxon>Fusarium oxysporum species complex</taxon>
    </lineage>
</organism>
<dbReference type="VEuPathDB" id="FungiDB:FOZG_02275"/>
<sequence>MAERDSWYDDLMRPPDAKLEGLDTYVTDFNDLESIGSNRIYGPGATVPLDPTASEFIPIASSSTALQDSALPSAEPPSVPSTYPIASTIASTEITAQTTIPSQKPSESDRKQEIREDNSPALTPPSPLGEADEDHDDQASITSMGSTIYTPQQRHDAIERFSRAMRRKLNHNVLHVVADDVSRSLIVSKFRKAIKDFAQAVDVDESIKSQMQGVKIIRRLRSEIANKLHDSVVETVQEEEEEEKEEGALSDIALGDGAPLGLAEKMQNWLPEADVTVSPDHFSADLVPPYSPAPSEAWFDDQSSVSFGEGSEDGTEVGFKLEGAPSIYGQSVDPLAVLEALTNQPAFDQLIRTVENCIQQYHGNKMHLIRQKTSVSLRRYYPHREGENTILGAVFNVGWDLKSFLVENYQQGVHQKLGKVIAITGTTETARLCSVSQYMKWRWHHKSPQLLMALEQAMLESTMASKTSRFLSGISRKNQITVDPSLRTINVSGTERFIIMIAQQLSWLAAAFQEKKDSLTYAYVGFSEATQLAADLGVPTFNIEVQLKVLPENEKSKMCWNSIIGPGVIIRGFPLPERKHKERGLEASIRVMAQLLDLHKAVTFKGGYVLKGRYTALIPVQTFGNSIQWHIVDAYPRKLEWTDIDALCPIRLIRYAKASFLDTRSFIGWCPIVLETLATCDYEYDLVGYSQACVPHRWAQVEKLQFGFSQWGAITAEVTVGKKDGYRCQRPDDYDALLDDAKNTHIILYDTEQRRATQTNAEDLILHVLHHQRNKKVKDTHPDTSYQGQDIGFAHPDRRVTSTREVMLRNAERVFCHRRPFSSSELKPYLFKHEFKSLHATIDGLWAQDYVNQKSHAMKLSLSLKPSISGWEYMDLVEPRRWMPPKSANLSNRCGRWNEYARDIQALIFFGSGFGDILSAASPPNVCPALTSVPKGHFCLGIRVDTLERLFTVQGSLKDQARLTANGLTLSGSNDLFKANDETAGQRCGPRRLVQFIKPGLARGEHTSLPLETNGAVIIGGLEDSILHKDCVQERNSRHTASISSNTYEVPFVSINRPCYGESSSLLPIPEDSDFVRETAVWLHDYILPTLWSEIGVENGCNCIVLLCHSLGTMYGVAAAALHGQGERPSYPLGGVIWSGLGDIWQPHMYENCISKPYDPLGEQSISSEVKDEIMFRPETVHGDVLKLTKKLDSPAPLAELESLPASWLPHWKEEWASHVKVPVMLAMMEHEPFFVVSEERLRACAVAFSSSPRVDSSFIWGAPHCMELSFWSQGWYARAFGFAIECSVHKGVISTKDCS</sequence>
<dbReference type="OrthoDB" id="1577640at2759"/>